<evidence type="ECO:0000256" key="1">
    <source>
        <dbReference type="SAM" id="Phobius"/>
    </source>
</evidence>
<dbReference type="RefSeq" id="WP_075445600.1">
    <property type="nucleotide sequence ID" value="NZ_FOQK01000031.1"/>
</dbReference>
<proteinExistence type="predicted"/>
<protein>
    <submittedName>
        <fullName evidence="3">Zinc-ribbon domain-containing protein</fullName>
    </submittedName>
</protein>
<keyword evidence="1" id="KW-0812">Transmembrane</keyword>
<sequence length="188" mass="20920">MFCMKCGNPLENDSKFCSSCGTPVNSPGPAANPNTTDQKAPEFSTAATPPMNMNYAASGAASGPANMIFPPAPEDLALLQKGWNLCRLALFLPFLYGIVQNSLHLPPMPPYISLFSSSLLCIDKNYLERAGFPLSKWYYLAIFLCPPIYLYRREKLTGHRHFFSYFFGAAYLFGVLVFLLIIILGRFH</sequence>
<feature type="transmembrane region" description="Helical" evidence="1">
    <location>
        <begin position="163"/>
        <end position="185"/>
    </location>
</feature>
<organism evidence="3 4">
    <name type="scientific">Selenomonas ruminantium</name>
    <dbReference type="NCBI Taxonomy" id="971"/>
    <lineage>
        <taxon>Bacteria</taxon>
        <taxon>Bacillati</taxon>
        <taxon>Bacillota</taxon>
        <taxon>Negativicutes</taxon>
        <taxon>Selenomonadales</taxon>
        <taxon>Selenomonadaceae</taxon>
        <taxon>Selenomonas</taxon>
    </lineage>
</organism>
<evidence type="ECO:0000313" key="3">
    <source>
        <dbReference type="EMBL" id="SFI35542.1"/>
    </source>
</evidence>
<name>A0A1I3HIM7_SELRU</name>
<keyword evidence="1" id="KW-0472">Membrane</keyword>
<dbReference type="InterPro" id="IPR026870">
    <property type="entry name" value="Zinc_ribbon_dom"/>
</dbReference>
<feature type="domain" description="Zinc-ribbon" evidence="2">
    <location>
        <begin position="2"/>
        <end position="24"/>
    </location>
</feature>
<dbReference type="Pfam" id="PF13240">
    <property type="entry name" value="Zn_Ribbon_1"/>
    <property type="match status" value="1"/>
</dbReference>
<accession>A0A1I3HIM7</accession>
<keyword evidence="1" id="KW-1133">Transmembrane helix</keyword>
<dbReference type="OrthoDB" id="1664704at2"/>
<evidence type="ECO:0000259" key="2">
    <source>
        <dbReference type="Pfam" id="PF13240"/>
    </source>
</evidence>
<evidence type="ECO:0000313" key="4">
    <source>
        <dbReference type="Proteomes" id="UP000183639"/>
    </source>
</evidence>
<dbReference type="Proteomes" id="UP000183639">
    <property type="component" value="Unassembled WGS sequence"/>
</dbReference>
<dbReference type="EMBL" id="FOQK01000031">
    <property type="protein sequence ID" value="SFI35542.1"/>
    <property type="molecule type" value="Genomic_DNA"/>
</dbReference>
<reference evidence="3 4" key="1">
    <citation type="submission" date="2016-10" db="EMBL/GenBank/DDBJ databases">
        <authorList>
            <person name="de Groot N.N."/>
        </authorList>
    </citation>
    <scope>NUCLEOTIDE SEQUENCE [LARGE SCALE GENOMIC DNA]</scope>
    <source>
        <strain evidence="3 4">Z108</strain>
    </source>
</reference>
<gene>
    <name evidence="3" type="ORF">SAMN04487861_1311</name>
</gene>
<dbReference type="AlphaFoldDB" id="A0A1I3HIM7"/>